<keyword evidence="4" id="KW-0539">Nucleus</keyword>
<evidence type="ECO:0000259" key="7">
    <source>
        <dbReference type="PROSITE" id="PS51841"/>
    </source>
</evidence>
<feature type="region of interest" description="Disordered" evidence="6">
    <location>
        <begin position="23"/>
        <end position="60"/>
    </location>
</feature>
<feature type="domain" description="LTD" evidence="7">
    <location>
        <begin position="629"/>
        <end position="779"/>
    </location>
</feature>
<evidence type="ECO:0000256" key="2">
    <source>
        <dbReference type="ARBA" id="ARBA00022754"/>
    </source>
</evidence>
<evidence type="ECO:0000256" key="4">
    <source>
        <dbReference type="ARBA" id="ARBA00023242"/>
    </source>
</evidence>
<dbReference type="InterPro" id="IPR036415">
    <property type="entry name" value="Lamin_tail_dom_sf"/>
</dbReference>
<dbReference type="SUPFAM" id="SSF74853">
    <property type="entry name" value="Lamin A/C globular tail domain"/>
    <property type="match status" value="2"/>
</dbReference>
<evidence type="ECO:0000256" key="1">
    <source>
        <dbReference type="ARBA" id="ARBA00004123"/>
    </source>
</evidence>
<dbReference type="GO" id="GO:0007097">
    <property type="term" value="P:nuclear migration"/>
    <property type="evidence" value="ECO:0007669"/>
    <property type="project" value="TreeGrafter"/>
</dbReference>
<dbReference type="PANTHER" id="PTHR45721:SF11">
    <property type="entry name" value="LAMIN DM0-RELATED"/>
    <property type="match status" value="1"/>
</dbReference>
<feature type="domain" description="LTD" evidence="7">
    <location>
        <begin position="475"/>
        <end position="614"/>
    </location>
</feature>
<dbReference type="InterPro" id="IPR001322">
    <property type="entry name" value="Lamin_tail_dom"/>
</dbReference>
<dbReference type="InterPro" id="IPR039008">
    <property type="entry name" value="IF_rod_dom"/>
</dbReference>
<dbReference type="SUPFAM" id="SSF64593">
    <property type="entry name" value="Intermediate filament protein, coiled coil region"/>
    <property type="match status" value="1"/>
</dbReference>
<name>A0A074ZSQ6_OPIVI</name>
<gene>
    <name evidence="8" type="ORF">T265_06326</name>
</gene>
<dbReference type="Proteomes" id="UP000054324">
    <property type="component" value="Unassembled WGS sequence"/>
</dbReference>
<dbReference type="EMBL" id="KL596748">
    <property type="protein sequence ID" value="KER26405.1"/>
    <property type="molecule type" value="Genomic_DNA"/>
</dbReference>
<evidence type="ECO:0000313" key="9">
    <source>
        <dbReference type="Proteomes" id="UP000054324"/>
    </source>
</evidence>
<dbReference type="OrthoDB" id="102442at2759"/>
<keyword evidence="9" id="KW-1185">Reference proteome</keyword>
<dbReference type="Gene3D" id="2.60.40.1260">
    <property type="entry name" value="Lamin Tail domain"/>
    <property type="match status" value="2"/>
</dbReference>
<dbReference type="STRING" id="6198.A0A074ZSQ6"/>
<dbReference type="AlphaFoldDB" id="A0A074ZSQ6"/>
<dbReference type="GO" id="GO:0006998">
    <property type="term" value="P:nuclear envelope organization"/>
    <property type="evidence" value="ECO:0007669"/>
    <property type="project" value="TreeGrafter"/>
</dbReference>
<reference evidence="8 9" key="1">
    <citation type="submission" date="2013-11" db="EMBL/GenBank/DDBJ databases">
        <title>Opisthorchis viverrini - life in the bile duct.</title>
        <authorList>
            <person name="Young N.D."/>
            <person name="Nagarajan N."/>
            <person name="Lin S.J."/>
            <person name="Korhonen P.K."/>
            <person name="Jex A.R."/>
            <person name="Hall R.S."/>
            <person name="Safavi-Hemami H."/>
            <person name="Kaewkong W."/>
            <person name="Bertrand D."/>
            <person name="Gao S."/>
            <person name="Seet Q."/>
            <person name="Wongkham S."/>
            <person name="Teh B.T."/>
            <person name="Wongkham C."/>
            <person name="Intapan P.M."/>
            <person name="Maleewong W."/>
            <person name="Yang X."/>
            <person name="Hu M."/>
            <person name="Wang Z."/>
            <person name="Hofmann A."/>
            <person name="Sternberg P.W."/>
            <person name="Tan P."/>
            <person name="Wang J."/>
            <person name="Gasser R.B."/>
        </authorList>
    </citation>
    <scope>NUCLEOTIDE SEQUENCE [LARGE SCALE GENOMIC DNA]</scope>
</reference>
<dbReference type="Pfam" id="PF00038">
    <property type="entry name" value="Filament"/>
    <property type="match status" value="1"/>
</dbReference>
<protein>
    <recommendedName>
        <fullName evidence="7">LTD domain-containing protein</fullName>
    </recommendedName>
</protein>
<comment type="subcellular location">
    <subcellularLocation>
        <location evidence="1">Nucleus</location>
    </subcellularLocation>
</comment>
<evidence type="ECO:0000256" key="5">
    <source>
        <dbReference type="SAM" id="Coils"/>
    </source>
</evidence>
<evidence type="ECO:0000313" key="8">
    <source>
        <dbReference type="EMBL" id="KER26405.1"/>
    </source>
</evidence>
<accession>A0A074ZSQ6</accession>
<proteinExistence type="predicted"/>
<dbReference type="Gene3D" id="1.20.5.170">
    <property type="match status" value="1"/>
</dbReference>
<sequence>METGHPPGHLCFEELPMYSHLHTRSRTTRSSRRLDPEGQSSDNSSEVSEMNGTKEDVRPRTRLAMSRMEEKMELQELNDRLAQYIDFIHQNMFSPGVSGELDFLADSVKDKLSDLTGVYTSELDALRRNLDKVALQLAKSQVQLKTASSARDEALRDLNAARAREEEKSKELLALAAQLARVERELENSHHIEDEHENLLKQHKILKTQLEQETVQRTDLQNRLMTATEQLDFKDKLLKEERAAFTAENIQIQLKTVVQEAQKYREKLRSKLDELRKEMGNQMKDTLDKLEKNMEVQLKAEKQRTRAAERNAESIKVERDRTSTLLTSRSDELARCRTELGEAQRTVDQLNSTMSEMEKKHQEALDRHRSELDRILSLLDEKIRESAELAGIKVQLDAELATYRSLLEAEESRCHLSPPDQRLTAKPLIKRGVKRTVTEIDTNVDLDALDLRSSLSSSTAAERRSKYFGRRASGTSIRITCSSDGPVHFASADPSDGLVRIFNASDDVVPMGDWRLQFGPTLPGATDHTVLYTFPESQQLKPHSELQLHLCSSAGDQVDHIPVQKRRRLPPAKLYLITDAPIWQPYNSALSLLDSDGSVRAVCEIKPAGVIHPAASAGSVLGGNQSNIYSFRITCEANGDVHFEAVESGEGILLIRNAGTKTVPLDGWYLTFKTENHSVNVPLAPQHTEIKAAQEIRVCLPSANGSVPAKRSTDQNHIDILTDAPVTEQYNSTFTLYDADHKVRAVGKCEQLDDGDSVIRFPTVILEKSNSSVATSWKHESRTTTKSSAGHASSLADRYGNFLLATPRPRSSVCLLSPTDLICVPDEYAVAGCAAFESPLSSPATIPVILVSNDAFFVRSPLFLIVCPYLGALLRYFSLLHLFFMHCRGLHEGWDTARLPKPRQGNLPSTDYLFDMAIDNPIVTCNTFSVPSSCVIRRKHESWDTARLPKPRQGKSSGRGRVRTTDHPPSRSLTTRYRKSRLVLWKYYSVMTLTSQCTVVNVTDHETEEEWDSEARSDLFRSAVTPLRCLAAMLPEGSMRSELLPGCPVLVDSYRSAVIGFEPRTFRSGCSRLKHSAGILSKRARWSKWLEREFIDRKVRGLNRTSASRIPLSRYGQPGSILALARSDLFRSAVTPLRCLAAMLPEGSMRSELLPGCPVLVDSYRSAVIGFEPRTFRSGCSRLKHSAGILSKRARWSKWLEREFIDRKVRGLNRTSASRIPLSRYGQPGSILALETTHKVAENCSTAHPSWGSSGRRGPRVSVNLMFYLNPN</sequence>
<feature type="compositionally biased region" description="Basic residues" evidence="6">
    <location>
        <begin position="949"/>
        <end position="962"/>
    </location>
</feature>
<keyword evidence="3 5" id="KW-0175">Coiled coil</keyword>
<organism evidence="8 9">
    <name type="scientific">Opisthorchis viverrini</name>
    <name type="common">Southeast Asian liver fluke</name>
    <dbReference type="NCBI Taxonomy" id="6198"/>
    <lineage>
        <taxon>Eukaryota</taxon>
        <taxon>Metazoa</taxon>
        <taxon>Spiralia</taxon>
        <taxon>Lophotrochozoa</taxon>
        <taxon>Platyhelminthes</taxon>
        <taxon>Trematoda</taxon>
        <taxon>Digenea</taxon>
        <taxon>Opisthorchiida</taxon>
        <taxon>Opisthorchiata</taxon>
        <taxon>Opisthorchiidae</taxon>
        <taxon>Opisthorchis</taxon>
    </lineage>
</organism>
<dbReference type="GO" id="GO:0051664">
    <property type="term" value="P:nuclear pore localization"/>
    <property type="evidence" value="ECO:0007669"/>
    <property type="project" value="TreeGrafter"/>
</dbReference>
<dbReference type="GO" id="GO:0005652">
    <property type="term" value="C:nuclear lamina"/>
    <property type="evidence" value="ECO:0007669"/>
    <property type="project" value="TreeGrafter"/>
</dbReference>
<feature type="coiled-coil region" evidence="5">
    <location>
        <begin position="123"/>
        <end position="413"/>
    </location>
</feature>
<dbReference type="KEGG" id="ovi:T265_06326"/>
<keyword evidence="2" id="KW-0403">Intermediate filament</keyword>
<evidence type="ECO:0000256" key="3">
    <source>
        <dbReference type="ARBA" id="ARBA00023054"/>
    </source>
</evidence>
<dbReference type="GeneID" id="20320508"/>
<feature type="region of interest" description="Disordered" evidence="6">
    <location>
        <begin position="945"/>
        <end position="972"/>
    </location>
</feature>
<dbReference type="RefSeq" id="XP_009169823.1">
    <property type="nucleotide sequence ID" value="XM_009171559.1"/>
</dbReference>
<dbReference type="CTD" id="20320508"/>
<dbReference type="GO" id="GO:0005200">
    <property type="term" value="F:structural constituent of cytoskeleton"/>
    <property type="evidence" value="ECO:0007669"/>
    <property type="project" value="TreeGrafter"/>
</dbReference>
<dbReference type="GO" id="GO:0031507">
    <property type="term" value="P:heterochromatin formation"/>
    <property type="evidence" value="ECO:0007669"/>
    <property type="project" value="TreeGrafter"/>
</dbReference>
<evidence type="ECO:0000256" key="6">
    <source>
        <dbReference type="SAM" id="MobiDB-lite"/>
    </source>
</evidence>
<dbReference type="GO" id="GO:0090435">
    <property type="term" value="P:protein localization to nuclear envelope"/>
    <property type="evidence" value="ECO:0007669"/>
    <property type="project" value="TreeGrafter"/>
</dbReference>
<dbReference type="PANTHER" id="PTHR45721">
    <property type="entry name" value="LAMIN DM0-RELATED"/>
    <property type="match status" value="1"/>
</dbReference>
<feature type="compositionally biased region" description="Polar residues" evidence="6">
    <location>
        <begin position="38"/>
        <end position="51"/>
    </location>
</feature>
<dbReference type="GO" id="GO:0005882">
    <property type="term" value="C:intermediate filament"/>
    <property type="evidence" value="ECO:0007669"/>
    <property type="project" value="UniProtKB-KW"/>
</dbReference>
<dbReference type="PROSITE" id="PS51841">
    <property type="entry name" value="LTD"/>
    <property type="match status" value="2"/>
</dbReference>